<proteinExistence type="predicted"/>
<dbReference type="OrthoDB" id="9765468at2"/>
<dbReference type="Gene3D" id="3.30.470.20">
    <property type="entry name" value="ATP-grasp fold, B domain"/>
    <property type="match status" value="2"/>
</dbReference>
<keyword evidence="3" id="KW-0670">Pyruvate</keyword>
<evidence type="ECO:0000259" key="2">
    <source>
        <dbReference type="Pfam" id="PF01326"/>
    </source>
</evidence>
<dbReference type="InterPro" id="IPR002192">
    <property type="entry name" value="PPDK_AMP/ATP-bd"/>
</dbReference>
<evidence type="ECO:0000259" key="1">
    <source>
        <dbReference type="Pfam" id="PF00391"/>
    </source>
</evidence>
<organism evidence="3 4">
    <name type="scientific">Paraconexibacter algicola</name>
    <dbReference type="NCBI Taxonomy" id="2133960"/>
    <lineage>
        <taxon>Bacteria</taxon>
        <taxon>Bacillati</taxon>
        <taxon>Actinomycetota</taxon>
        <taxon>Thermoleophilia</taxon>
        <taxon>Solirubrobacterales</taxon>
        <taxon>Paraconexibacteraceae</taxon>
        <taxon>Paraconexibacter</taxon>
    </lineage>
</organism>
<dbReference type="EMBL" id="PYYB01000001">
    <property type="protein sequence ID" value="PTL60753.1"/>
    <property type="molecule type" value="Genomic_DNA"/>
</dbReference>
<dbReference type="Gene3D" id="3.30.1490.20">
    <property type="entry name" value="ATP-grasp fold, A domain"/>
    <property type="match status" value="2"/>
</dbReference>
<protein>
    <submittedName>
        <fullName evidence="3">Phosphoenolpyruvate synthase</fullName>
    </submittedName>
</protein>
<dbReference type="Gene3D" id="3.50.30.10">
    <property type="entry name" value="Phosphohistidine domain"/>
    <property type="match status" value="1"/>
</dbReference>
<dbReference type="GO" id="GO:0005524">
    <property type="term" value="F:ATP binding"/>
    <property type="evidence" value="ECO:0007669"/>
    <property type="project" value="InterPro"/>
</dbReference>
<feature type="domain" description="Pyruvate phosphate dikinase AMP/ATP-binding" evidence="2">
    <location>
        <begin position="57"/>
        <end position="186"/>
    </location>
</feature>
<dbReference type="InterPro" id="IPR036637">
    <property type="entry name" value="Phosphohistidine_dom_sf"/>
</dbReference>
<dbReference type="Pfam" id="PF00391">
    <property type="entry name" value="PEP-utilizers"/>
    <property type="match status" value="1"/>
</dbReference>
<feature type="domain" description="Pyruvate phosphate dikinase AMP/ATP-binding" evidence="2">
    <location>
        <begin position="196"/>
        <end position="240"/>
    </location>
</feature>
<dbReference type="SUPFAM" id="SSF52009">
    <property type="entry name" value="Phosphohistidine domain"/>
    <property type="match status" value="1"/>
</dbReference>
<dbReference type="RefSeq" id="WP_107569689.1">
    <property type="nucleotide sequence ID" value="NZ_PYYB01000001.1"/>
</dbReference>
<dbReference type="PANTHER" id="PTHR43615">
    <property type="entry name" value="PHOSPHOENOLPYRUVATE SYNTHASE-RELATED"/>
    <property type="match status" value="1"/>
</dbReference>
<dbReference type="Proteomes" id="UP000240739">
    <property type="component" value="Unassembled WGS sequence"/>
</dbReference>
<feature type="domain" description="PEP-utilising enzyme mobile" evidence="1">
    <location>
        <begin position="715"/>
        <end position="784"/>
    </location>
</feature>
<comment type="caution">
    <text evidence="3">The sequence shown here is derived from an EMBL/GenBank/DDBJ whole genome shotgun (WGS) entry which is preliminary data.</text>
</comment>
<dbReference type="Pfam" id="PF01326">
    <property type="entry name" value="PPDK_N"/>
    <property type="match status" value="2"/>
</dbReference>
<reference evidence="3 4" key="1">
    <citation type="submission" date="2018-03" db="EMBL/GenBank/DDBJ databases">
        <title>Aquarubrobacter algicola gen. nov., sp. nov., a novel actinobacterium isolated from shallow eutrophic lake during the end of cyanobacterial harmful algal blooms.</title>
        <authorList>
            <person name="Chun S.J."/>
        </authorList>
    </citation>
    <scope>NUCLEOTIDE SEQUENCE [LARGE SCALE GENOMIC DNA]</scope>
    <source>
        <strain evidence="3 4">Seoho-28</strain>
    </source>
</reference>
<gene>
    <name evidence="3" type="ORF">C7Y72_07430</name>
</gene>
<dbReference type="SUPFAM" id="SSF56059">
    <property type="entry name" value="Glutathione synthetase ATP-binding domain-like"/>
    <property type="match status" value="1"/>
</dbReference>
<dbReference type="GO" id="GO:0016301">
    <property type="term" value="F:kinase activity"/>
    <property type="evidence" value="ECO:0007669"/>
    <property type="project" value="InterPro"/>
</dbReference>
<dbReference type="InterPro" id="IPR013815">
    <property type="entry name" value="ATP_grasp_subdomain_1"/>
</dbReference>
<sequence>MVMALDEVDGALRATVGGKAAQLGALARIAGVRVPDGFVVTTAATHGTDGLPPAAVAAIAAAVDPDAAYAVRSSATVEDAPDASFAGQFTSVLGVVGVDAVLAAVDRVRASRLDDHAARYAAHVAADAPVAMAVVVQRMVDARVSGVLFTADPVTGDRRVARVEATAGLGQALVDGTVTPDGYTVRDGSVSGEGVLPAPQVAELVALGRRVEAALGAPQDLEWCLDEDGFAFVQARPITTLFPLPAGADDGDPHVYVSVGHQQMMTDAMAPLGRSLWRLVARPVMHEAGGRLFVDVAPLLASPAGRSVHRTLAEHDPLLGDALDTVLASGLVPDLPGDPEDAVPLPAAAEPLPADPAIVQELIDAIDADEAASAERLRAAGGPTVVAAIREDVAQLKASLFDPRSHRAIMTGMDATAWLDEHLARWLGERGAGDVLNRSVAGNVSSEMGLALLDVADVARRSPAACAVLDAATDRTFLGRLDAVPGGPEVRRALEEWLDRYGMRCSGEIDVTRTRVRERPWTLAPTLLAHVRHAEDGAGNRRFEEGRLTALTYRDEVLARLRERPDGERLARETALRIDRVRTFAGYREYPKYAIVRRLGRYRELLLAEAARLTDAGVLRAPDDAALLTLDELETAARTGAPVDDLLLQERARRHRADRRLEPPRVLLSTGEALHGRLHRDGVPAGALVGLAVSRGTVEGRARVVLDPTGVALGPGDVLVTAHTDPSWSPVFVGIAGLVTEVGGAMTHGAVVAREYGLPAVVGVAGATRRIPDGARVRVHGTDGIVEVLDGGRVDR</sequence>
<dbReference type="PANTHER" id="PTHR43615:SF1">
    <property type="entry name" value="PPDK_N DOMAIN-CONTAINING PROTEIN"/>
    <property type="match status" value="1"/>
</dbReference>
<dbReference type="InterPro" id="IPR051549">
    <property type="entry name" value="PEP_Utilizing_Enz"/>
</dbReference>
<evidence type="ECO:0000313" key="4">
    <source>
        <dbReference type="Proteomes" id="UP000240739"/>
    </source>
</evidence>
<evidence type="ECO:0000313" key="3">
    <source>
        <dbReference type="EMBL" id="PTL60753.1"/>
    </source>
</evidence>
<keyword evidence="4" id="KW-1185">Reference proteome</keyword>
<accession>A0A2T4UND6</accession>
<dbReference type="AlphaFoldDB" id="A0A2T4UND6"/>
<name>A0A2T4UND6_9ACTN</name>
<dbReference type="InterPro" id="IPR008279">
    <property type="entry name" value="PEP-util_enz_mobile_dom"/>
</dbReference>